<dbReference type="AlphaFoldDB" id="A0AAW0T522"/>
<sequence>MKERSTPSSVRAWWWTREDGSVRIAFVYSVIDFGALHTSYSAVSCGEVEGWKMWQVGRLTTLDAGCDG</sequence>
<accession>A0AAW0T522</accession>
<name>A0AAW0T522_SCYPA</name>
<dbReference type="EMBL" id="JARAKH010000039">
    <property type="protein sequence ID" value="KAK8381917.1"/>
    <property type="molecule type" value="Genomic_DNA"/>
</dbReference>
<reference evidence="1 2" key="1">
    <citation type="submission" date="2023-03" db="EMBL/GenBank/DDBJ databases">
        <title>High-quality genome of Scylla paramamosain provides insights in environmental adaptation.</title>
        <authorList>
            <person name="Zhang L."/>
        </authorList>
    </citation>
    <scope>NUCLEOTIDE SEQUENCE [LARGE SCALE GENOMIC DNA]</scope>
    <source>
        <strain evidence="1">LZ_2023a</strain>
        <tissue evidence="1">Muscle</tissue>
    </source>
</reference>
<keyword evidence="2" id="KW-1185">Reference proteome</keyword>
<organism evidence="1 2">
    <name type="scientific">Scylla paramamosain</name>
    <name type="common">Mud crab</name>
    <dbReference type="NCBI Taxonomy" id="85552"/>
    <lineage>
        <taxon>Eukaryota</taxon>
        <taxon>Metazoa</taxon>
        <taxon>Ecdysozoa</taxon>
        <taxon>Arthropoda</taxon>
        <taxon>Crustacea</taxon>
        <taxon>Multicrustacea</taxon>
        <taxon>Malacostraca</taxon>
        <taxon>Eumalacostraca</taxon>
        <taxon>Eucarida</taxon>
        <taxon>Decapoda</taxon>
        <taxon>Pleocyemata</taxon>
        <taxon>Brachyura</taxon>
        <taxon>Eubrachyura</taxon>
        <taxon>Portunoidea</taxon>
        <taxon>Portunidae</taxon>
        <taxon>Portuninae</taxon>
        <taxon>Scylla</taxon>
    </lineage>
</organism>
<gene>
    <name evidence="1" type="ORF">O3P69_015137</name>
</gene>
<evidence type="ECO:0000313" key="1">
    <source>
        <dbReference type="EMBL" id="KAK8381917.1"/>
    </source>
</evidence>
<comment type="caution">
    <text evidence="1">The sequence shown here is derived from an EMBL/GenBank/DDBJ whole genome shotgun (WGS) entry which is preliminary data.</text>
</comment>
<protein>
    <submittedName>
        <fullName evidence="1">Uncharacterized protein</fullName>
    </submittedName>
</protein>
<dbReference type="Proteomes" id="UP001487740">
    <property type="component" value="Unassembled WGS sequence"/>
</dbReference>
<proteinExistence type="predicted"/>
<evidence type="ECO:0000313" key="2">
    <source>
        <dbReference type="Proteomes" id="UP001487740"/>
    </source>
</evidence>